<accession>A0A0F9QBI3</accession>
<protein>
    <recommendedName>
        <fullName evidence="1">RmlD-like substrate binding domain-containing protein</fullName>
    </recommendedName>
</protein>
<sequence length="281" mass="30829">MRVLITGAKGQLGQDLTKVFSNNNEVAAYDIDELDITDLDAVKNTVKEFNPKIIINAAAYTNVDGCESDLEAAFKVNALASGNLAKAAALNGAQVLYVSTDYVFDGTSDKPYLESDAVNPEGAYGRSKLEGEQALTSVTDKYYITRTAWLYGHGGSNFVKTIQKVAKEKGELKVVDDQRGSPTYTLDLAQKIKEIVENGEYGTYHVTNSGSCTWYEFAKELLRLSGIDAKLEPCDTEEFPRPAKRPAYSVLANEKLSSVGISPMRPWKEAIKSYFEGTDDK</sequence>
<dbReference type="InterPro" id="IPR036291">
    <property type="entry name" value="NAD(P)-bd_dom_sf"/>
</dbReference>
<name>A0A0F9QBI3_9ZZZZ</name>
<dbReference type="GO" id="GO:0008831">
    <property type="term" value="F:dTDP-4-dehydrorhamnose reductase activity"/>
    <property type="evidence" value="ECO:0007669"/>
    <property type="project" value="TreeGrafter"/>
</dbReference>
<dbReference type="PANTHER" id="PTHR10491:SF4">
    <property type="entry name" value="METHIONINE ADENOSYLTRANSFERASE 2 SUBUNIT BETA"/>
    <property type="match status" value="1"/>
</dbReference>
<dbReference type="CDD" id="cd05254">
    <property type="entry name" value="dTDP_HR_like_SDR_e"/>
    <property type="match status" value="1"/>
</dbReference>
<dbReference type="EMBL" id="LAZR01001739">
    <property type="protein sequence ID" value="KKN39874.1"/>
    <property type="molecule type" value="Genomic_DNA"/>
</dbReference>
<dbReference type="AlphaFoldDB" id="A0A0F9QBI3"/>
<dbReference type="PANTHER" id="PTHR10491">
    <property type="entry name" value="DTDP-4-DEHYDRORHAMNOSE REDUCTASE"/>
    <property type="match status" value="1"/>
</dbReference>
<dbReference type="Pfam" id="PF04321">
    <property type="entry name" value="RmlD_sub_bind"/>
    <property type="match status" value="1"/>
</dbReference>
<dbReference type="Gene3D" id="3.90.25.10">
    <property type="entry name" value="UDP-galactose 4-epimerase, domain 1"/>
    <property type="match status" value="1"/>
</dbReference>
<dbReference type="SUPFAM" id="SSF51735">
    <property type="entry name" value="NAD(P)-binding Rossmann-fold domains"/>
    <property type="match status" value="1"/>
</dbReference>
<dbReference type="GO" id="GO:0005829">
    <property type="term" value="C:cytosol"/>
    <property type="evidence" value="ECO:0007669"/>
    <property type="project" value="TreeGrafter"/>
</dbReference>
<dbReference type="InterPro" id="IPR029903">
    <property type="entry name" value="RmlD-like-bd"/>
</dbReference>
<evidence type="ECO:0000259" key="1">
    <source>
        <dbReference type="Pfam" id="PF04321"/>
    </source>
</evidence>
<dbReference type="NCBIfam" id="TIGR01214">
    <property type="entry name" value="rmlD"/>
    <property type="match status" value="1"/>
</dbReference>
<reference evidence="2" key="1">
    <citation type="journal article" date="2015" name="Nature">
        <title>Complex archaea that bridge the gap between prokaryotes and eukaryotes.</title>
        <authorList>
            <person name="Spang A."/>
            <person name="Saw J.H."/>
            <person name="Jorgensen S.L."/>
            <person name="Zaremba-Niedzwiedzka K."/>
            <person name="Martijn J."/>
            <person name="Lind A.E."/>
            <person name="van Eijk R."/>
            <person name="Schleper C."/>
            <person name="Guy L."/>
            <person name="Ettema T.J."/>
        </authorList>
    </citation>
    <scope>NUCLEOTIDE SEQUENCE</scope>
</reference>
<dbReference type="Gene3D" id="3.40.50.720">
    <property type="entry name" value="NAD(P)-binding Rossmann-like Domain"/>
    <property type="match status" value="1"/>
</dbReference>
<evidence type="ECO:0000313" key="2">
    <source>
        <dbReference type="EMBL" id="KKN39874.1"/>
    </source>
</evidence>
<dbReference type="InterPro" id="IPR005913">
    <property type="entry name" value="dTDP_dehydrorham_reduct"/>
</dbReference>
<organism evidence="2">
    <name type="scientific">marine sediment metagenome</name>
    <dbReference type="NCBI Taxonomy" id="412755"/>
    <lineage>
        <taxon>unclassified sequences</taxon>
        <taxon>metagenomes</taxon>
        <taxon>ecological metagenomes</taxon>
    </lineage>
</organism>
<gene>
    <name evidence="2" type="ORF">LCGC14_0739060</name>
</gene>
<feature type="domain" description="RmlD-like substrate binding" evidence="1">
    <location>
        <begin position="1"/>
        <end position="276"/>
    </location>
</feature>
<comment type="caution">
    <text evidence="2">The sequence shown here is derived from an EMBL/GenBank/DDBJ whole genome shotgun (WGS) entry which is preliminary data.</text>
</comment>
<proteinExistence type="predicted"/>
<dbReference type="GO" id="GO:0019305">
    <property type="term" value="P:dTDP-rhamnose biosynthetic process"/>
    <property type="evidence" value="ECO:0007669"/>
    <property type="project" value="TreeGrafter"/>
</dbReference>